<organism evidence="1 2">
    <name type="scientific">Rhodovastum atsumiense</name>
    <dbReference type="NCBI Taxonomy" id="504468"/>
    <lineage>
        <taxon>Bacteria</taxon>
        <taxon>Pseudomonadati</taxon>
        <taxon>Pseudomonadota</taxon>
        <taxon>Alphaproteobacteria</taxon>
        <taxon>Acetobacterales</taxon>
        <taxon>Acetobacteraceae</taxon>
        <taxon>Rhodovastum</taxon>
    </lineage>
</organism>
<protein>
    <submittedName>
        <fullName evidence="1">C_GCAxxG_C_C family protein</fullName>
    </submittedName>
</protein>
<dbReference type="EMBL" id="VWPK01000014">
    <property type="protein sequence ID" value="KAA5612202.1"/>
    <property type="molecule type" value="Genomic_DNA"/>
</dbReference>
<dbReference type="Proteomes" id="UP000325255">
    <property type="component" value="Unassembled WGS sequence"/>
</dbReference>
<dbReference type="NCBIfam" id="NF045669">
    <property type="entry name" value="DVU1555_fam_CGA"/>
    <property type="match status" value="1"/>
</dbReference>
<accession>A0A5M6IV96</accession>
<evidence type="ECO:0000313" key="2">
    <source>
        <dbReference type="Proteomes" id="UP000325255"/>
    </source>
</evidence>
<keyword evidence="2" id="KW-1185">Reference proteome</keyword>
<sequence length="165" mass="18015">MTPRAGPVGRTSTMADDSFRIAELLLQGFKCSHILMQLALEAQGRASPELVRAMSGLAVGMSQGFNCGALTGGCCVLGLYAGRGAEDEAEDPRLDVLVDEFSWWFRNHAREQFGGIDCAEIMRFDPALRQQRCPGLILRSWEKLVETLEQHGIDIAVPPQPAEPA</sequence>
<dbReference type="Pfam" id="PF09719">
    <property type="entry name" value="C_GCAxxG_C_C"/>
    <property type="match status" value="1"/>
</dbReference>
<evidence type="ECO:0000313" key="1">
    <source>
        <dbReference type="EMBL" id="KAA5612202.1"/>
    </source>
</evidence>
<dbReference type="AlphaFoldDB" id="A0A5M6IV96"/>
<name>A0A5M6IV96_9PROT</name>
<dbReference type="OrthoDB" id="163426at2"/>
<dbReference type="InterPro" id="IPR010181">
    <property type="entry name" value="CGCAxxGCC_motif"/>
</dbReference>
<gene>
    <name evidence="1" type="ORF">F1189_11110</name>
</gene>
<comment type="caution">
    <text evidence="1">The sequence shown here is derived from an EMBL/GenBank/DDBJ whole genome shotgun (WGS) entry which is preliminary data.</text>
</comment>
<proteinExistence type="predicted"/>
<reference evidence="1 2" key="1">
    <citation type="submission" date="2019-09" db="EMBL/GenBank/DDBJ databases">
        <title>Genome sequence of Rhodovastum atsumiense, a diverse member of the Acetobacteraceae family of non-sulfur purple photosynthetic bacteria.</title>
        <authorList>
            <person name="Meyer T."/>
            <person name="Kyndt J."/>
        </authorList>
    </citation>
    <scope>NUCLEOTIDE SEQUENCE [LARGE SCALE GENOMIC DNA]</scope>
    <source>
        <strain evidence="1 2">DSM 21279</strain>
    </source>
</reference>